<organism evidence="1 2">
    <name type="scientific">Bipolaris victoriae (strain FI3)</name>
    <name type="common">Victoria blight of oats agent</name>
    <name type="synonym">Cochliobolus victoriae</name>
    <dbReference type="NCBI Taxonomy" id="930091"/>
    <lineage>
        <taxon>Eukaryota</taxon>
        <taxon>Fungi</taxon>
        <taxon>Dikarya</taxon>
        <taxon>Ascomycota</taxon>
        <taxon>Pezizomycotina</taxon>
        <taxon>Dothideomycetes</taxon>
        <taxon>Pleosporomycetidae</taxon>
        <taxon>Pleosporales</taxon>
        <taxon>Pleosporineae</taxon>
        <taxon>Pleosporaceae</taxon>
        <taxon>Bipolaris</taxon>
    </lineage>
</organism>
<name>W7E0P1_BIPV3</name>
<gene>
    <name evidence="1" type="ORF">COCVIDRAFT_116104</name>
</gene>
<dbReference type="Proteomes" id="UP000054337">
    <property type="component" value="Unassembled WGS sequence"/>
</dbReference>
<dbReference type="EMBL" id="KI968921">
    <property type="protein sequence ID" value="EUN20634.1"/>
    <property type="molecule type" value="Genomic_DNA"/>
</dbReference>
<dbReference type="Gene3D" id="3.40.50.720">
    <property type="entry name" value="NAD(P)-binding Rossmann-like Domain"/>
    <property type="match status" value="1"/>
</dbReference>
<protein>
    <submittedName>
        <fullName evidence="1">Uncharacterized protein</fullName>
    </submittedName>
</protein>
<proteinExistence type="predicted"/>
<dbReference type="RefSeq" id="XP_014550208.1">
    <property type="nucleotide sequence ID" value="XM_014694722.1"/>
</dbReference>
<dbReference type="InterPro" id="IPR036291">
    <property type="entry name" value="NAD(P)-bd_dom_sf"/>
</dbReference>
<dbReference type="HOGENOM" id="CLU_2596455_0_0_1"/>
<reference evidence="1 2" key="1">
    <citation type="journal article" date="2013" name="PLoS Genet.">
        <title>Comparative genome structure, secondary metabolite, and effector coding capacity across Cochliobolus pathogens.</title>
        <authorList>
            <person name="Condon B.J."/>
            <person name="Leng Y."/>
            <person name="Wu D."/>
            <person name="Bushley K.E."/>
            <person name="Ohm R.A."/>
            <person name="Otillar R."/>
            <person name="Martin J."/>
            <person name="Schackwitz W."/>
            <person name="Grimwood J."/>
            <person name="MohdZainudin N."/>
            <person name="Xue C."/>
            <person name="Wang R."/>
            <person name="Manning V.A."/>
            <person name="Dhillon B."/>
            <person name="Tu Z.J."/>
            <person name="Steffenson B.J."/>
            <person name="Salamov A."/>
            <person name="Sun H."/>
            <person name="Lowry S."/>
            <person name="LaButti K."/>
            <person name="Han J."/>
            <person name="Copeland A."/>
            <person name="Lindquist E."/>
            <person name="Barry K."/>
            <person name="Schmutz J."/>
            <person name="Baker S.E."/>
            <person name="Ciuffetti L.M."/>
            <person name="Grigoriev I.V."/>
            <person name="Zhong S."/>
            <person name="Turgeon B.G."/>
        </authorList>
    </citation>
    <scope>NUCLEOTIDE SEQUENCE [LARGE SCALE GENOMIC DNA]</scope>
    <source>
        <strain evidence="1 2">FI3</strain>
    </source>
</reference>
<dbReference type="GeneID" id="26250860"/>
<evidence type="ECO:0000313" key="1">
    <source>
        <dbReference type="EMBL" id="EUN20634.1"/>
    </source>
</evidence>
<dbReference type="AlphaFoldDB" id="W7E0P1"/>
<accession>W7E0P1</accession>
<keyword evidence="2" id="KW-1185">Reference proteome</keyword>
<feature type="non-terminal residue" evidence="1">
    <location>
        <position position="1"/>
    </location>
</feature>
<dbReference type="SUPFAM" id="SSF51735">
    <property type="entry name" value="NAD(P)-binding Rossmann-fold domains"/>
    <property type="match status" value="1"/>
</dbReference>
<sequence>AGMSDYWASKAAVTNIVEGLQTELKHQQGNLAIAVSALYPATIATRMFCDLCAPNSFFMPVFKPEDGAQRMFDMVASGQM</sequence>
<evidence type="ECO:0000313" key="2">
    <source>
        <dbReference type="Proteomes" id="UP000054337"/>
    </source>
</evidence>